<evidence type="ECO:0000256" key="1">
    <source>
        <dbReference type="ARBA" id="ARBA00023143"/>
    </source>
</evidence>
<dbReference type="GO" id="GO:0005198">
    <property type="term" value="F:structural molecule activity"/>
    <property type="evidence" value="ECO:0007669"/>
    <property type="project" value="InterPro"/>
</dbReference>
<dbReference type="Gene3D" id="6.10.10.10">
    <property type="entry name" value="Flagellar export chaperone, C-terminal domain"/>
    <property type="match status" value="1"/>
</dbReference>
<dbReference type="Gene3D" id="1.20.1330.10">
    <property type="entry name" value="f41 fragment of flagellin, N-terminal domain"/>
    <property type="match status" value="1"/>
</dbReference>
<sequence>MIINTNIEALKTTNILNESHNLLGRSLARLSSGAKIVNPKDDAAGLAVSSRLKGQISRVDSALSNVGNGMSWTQTQDGFMKTLEGAFRRMGELAMLSLDQTKSDDDRELYQSEFSQLQSFVTATATKEFNGVSIFSTTSLAVTIDSDGNTFDSTPIEITTNVSYANALGATLAIGSTASAQAALVQVKGAISRVAVDRASLGAVQARLNFSREQLNVTKENLSSAVSRIVDIDVAEEATQYAKYQILVQSGTSMLAQANTLPQAALQLLR</sequence>
<accession>A0A381XHT1</accession>
<feature type="domain" description="Flagellin N-terminal" evidence="2">
    <location>
        <begin position="3"/>
        <end position="138"/>
    </location>
</feature>
<dbReference type="AlphaFoldDB" id="A0A381XHT1"/>
<dbReference type="GO" id="GO:0009288">
    <property type="term" value="C:bacterial-type flagellum"/>
    <property type="evidence" value="ECO:0007669"/>
    <property type="project" value="InterPro"/>
</dbReference>
<dbReference type="SUPFAM" id="SSF64518">
    <property type="entry name" value="Phase 1 flagellin"/>
    <property type="match status" value="1"/>
</dbReference>
<name>A0A381XHT1_9ZZZZ</name>
<dbReference type="PANTHER" id="PTHR42792:SF2">
    <property type="entry name" value="FLAGELLIN"/>
    <property type="match status" value="1"/>
</dbReference>
<dbReference type="PRINTS" id="PR00207">
    <property type="entry name" value="FLAGELLIN"/>
</dbReference>
<keyword evidence="1" id="KW-0975">Bacterial flagellum</keyword>
<dbReference type="EMBL" id="UINC01015228">
    <property type="protein sequence ID" value="SVA64278.1"/>
    <property type="molecule type" value="Genomic_DNA"/>
</dbReference>
<dbReference type="Pfam" id="PF00700">
    <property type="entry name" value="Flagellin_C"/>
    <property type="match status" value="1"/>
</dbReference>
<protein>
    <recommendedName>
        <fullName evidence="5">Flagellin</fullName>
    </recommendedName>
</protein>
<evidence type="ECO:0008006" key="5">
    <source>
        <dbReference type="Google" id="ProtNLM"/>
    </source>
</evidence>
<evidence type="ECO:0000259" key="2">
    <source>
        <dbReference type="Pfam" id="PF00669"/>
    </source>
</evidence>
<dbReference type="InterPro" id="IPR001492">
    <property type="entry name" value="Flagellin"/>
</dbReference>
<organism evidence="4">
    <name type="scientific">marine metagenome</name>
    <dbReference type="NCBI Taxonomy" id="408172"/>
    <lineage>
        <taxon>unclassified sequences</taxon>
        <taxon>metagenomes</taxon>
        <taxon>ecological metagenomes</taxon>
    </lineage>
</organism>
<proteinExistence type="predicted"/>
<reference evidence="4" key="1">
    <citation type="submission" date="2018-05" db="EMBL/GenBank/DDBJ databases">
        <authorList>
            <person name="Lanie J.A."/>
            <person name="Ng W.-L."/>
            <person name="Kazmierczak K.M."/>
            <person name="Andrzejewski T.M."/>
            <person name="Davidsen T.M."/>
            <person name="Wayne K.J."/>
            <person name="Tettelin H."/>
            <person name="Glass J.I."/>
            <person name="Rusch D."/>
            <person name="Podicherti R."/>
            <person name="Tsui H.-C.T."/>
            <person name="Winkler M.E."/>
        </authorList>
    </citation>
    <scope>NUCLEOTIDE SEQUENCE</scope>
</reference>
<feature type="domain" description="Flagellin C-terminal" evidence="3">
    <location>
        <begin position="187"/>
        <end position="269"/>
    </location>
</feature>
<evidence type="ECO:0000259" key="3">
    <source>
        <dbReference type="Pfam" id="PF00700"/>
    </source>
</evidence>
<dbReference type="InterPro" id="IPR042187">
    <property type="entry name" value="Flagellin_C_sub2"/>
</dbReference>
<gene>
    <name evidence="4" type="ORF">METZ01_LOCUS117132</name>
</gene>
<dbReference type="Pfam" id="PF00669">
    <property type="entry name" value="Flagellin_N"/>
    <property type="match status" value="1"/>
</dbReference>
<evidence type="ECO:0000313" key="4">
    <source>
        <dbReference type="EMBL" id="SVA64278.1"/>
    </source>
</evidence>
<dbReference type="InterPro" id="IPR001029">
    <property type="entry name" value="Flagellin_N"/>
</dbReference>
<dbReference type="PANTHER" id="PTHR42792">
    <property type="entry name" value="FLAGELLIN"/>
    <property type="match status" value="1"/>
</dbReference>
<dbReference type="InterPro" id="IPR046358">
    <property type="entry name" value="Flagellin_C"/>
</dbReference>